<dbReference type="AlphaFoldDB" id="A0A067K500"/>
<evidence type="ECO:0000313" key="3">
    <source>
        <dbReference type="EMBL" id="KDP27325.1"/>
    </source>
</evidence>
<evidence type="ECO:0000256" key="1">
    <source>
        <dbReference type="ARBA" id="ARBA00010105"/>
    </source>
</evidence>
<evidence type="ECO:0000313" key="4">
    <source>
        <dbReference type="Proteomes" id="UP000027138"/>
    </source>
</evidence>
<sequence>MAYVYLFIGLLTVWLISLNGQVQGKIYRHFFLVLGAIDAVDNGINQYDPNQAPRYVNNTSLSNRVGKLNLNFTDPDQSSQRENEAFKHAMELAGSEFLEWKLHIFELEEEMKIYPSIKYVIYQDDRSENWRLQVIRIHHHSSLDRKEAW</sequence>
<gene>
    <name evidence="3" type="ORF">JCGZ_20826</name>
</gene>
<reference evidence="3 4" key="1">
    <citation type="journal article" date="2014" name="PLoS ONE">
        <title>Global Analysis of Gene Expression Profiles in Physic Nut (Jatropha curcas L.) Seedlings Exposed to Salt Stress.</title>
        <authorList>
            <person name="Zhang L."/>
            <person name="Zhang C."/>
            <person name="Wu P."/>
            <person name="Chen Y."/>
            <person name="Li M."/>
            <person name="Jiang H."/>
            <person name="Wu G."/>
        </authorList>
    </citation>
    <scope>NUCLEOTIDE SEQUENCE [LARGE SCALE GENOMIC DNA]</scope>
    <source>
        <strain evidence="4">cv. GZQX0401</strain>
        <tissue evidence="3">Young leaves</tissue>
    </source>
</reference>
<dbReference type="GO" id="GO:0005634">
    <property type="term" value="C:nucleus"/>
    <property type="evidence" value="ECO:0007669"/>
    <property type="project" value="TreeGrafter"/>
</dbReference>
<dbReference type="Pfam" id="PF03690">
    <property type="entry name" value="MYG1_exonuc"/>
    <property type="match status" value="1"/>
</dbReference>
<protein>
    <recommendedName>
        <fullName evidence="5">Cysteine proteinase inhibitor</fullName>
    </recommendedName>
</protein>
<accession>A0A067K500</accession>
<dbReference type="GO" id="GO:0005737">
    <property type="term" value="C:cytoplasm"/>
    <property type="evidence" value="ECO:0007669"/>
    <property type="project" value="TreeGrafter"/>
</dbReference>
<feature type="chain" id="PRO_5001639243" description="Cysteine proteinase inhibitor" evidence="2">
    <location>
        <begin position="25"/>
        <end position="149"/>
    </location>
</feature>
<proteinExistence type="inferred from homology"/>
<dbReference type="PANTHER" id="PTHR11215:SF1">
    <property type="entry name" value="MYG1 EXONUCLEASE"/>
    <property type="match status" value="1"/>
</dbReference>
<dbReference type="Proteomes" id="UP000027138">
    <property type="component" value="Unassembled WGS sequence"/>
</dbReference>
<comment type="similarity">
    <text evidence="1">Belongs to the MYG1 family.</text>
</comment>
<evidence type="ECO:0000256" key="2">
    <source>
        <dbReference type="SAM" id="SignalP"/>
    </source>
</evidence>
<dbReference type="EMBL" id="KK914855">
    <property type="protein sequence ID" value="KDP27325.1"/>
    <property type="molecule type" value="Genomic_DNA"/>
</dbReference>
<name>A0A067K500_JATCU</name>
<keyword evidence="2" id="KW-0732">Signal</keyword>
<feature type="signal peptide" evidence="2">
    <location>
        <begin position="1"/>
        <end position="24"/>
    </location>
</feature>
<dbReference type="OrthoDB" id="10265310at2759"/>
<organism evidence="3 4">
    <name type="scientific">Jatropha curcas</name>
    <name type="common">Barbados nut</name>
    <dbReference type="NCBI Taxonomy" id="180498"/>
    <lineage>
        <taxon>Eukaryota</taxon>
        <taxon>Viridiplantae</taxon>
        <taxon>Streptophyta</taxon>
        <taxon>Embryophyta</taxon>
        <taxon>Tracheophyta</taxon>
        <taxon>Spermatophyta</taxon>
        <taxon>Magnoliopsida</taxon>
        <taxon>eudicotyledons</taxon>
        <taxon>Gunneridae</taxon>
        <taxon>Pentapetalae</taxon>
        <taxon>rosids</taxon>
        <taxon>fabids</taxon>
        <taxon>Malpighiales</taxon>
        <taxon>Euphorbiaceae</taxon>
        <taxon>Crotonoideae</taxon>
        <taxon>Jatropheae</taxon>
        <taxon>Jatropha</taxon>
    </lineage>
</organism>
<dbReference type="InterPro" id="IPR003226">
    <property type="entry name" value="MYG1_exonuclease"/>
</dbReference>
<dbReference type="PANTHER" id="PTHR11215">
    <property type="entry name" value="METAL DEPENDENT HYDROLASE - RELATED"/>
    <property type="match status" value="1"/>
</dbReference>
<keyword evidence="4" id="KW-1185">Reference proteome</keyword>
<dbReference type="STRING" id="180498.A0A067K500"/>
<evidence type="ECO:0008006" key="5">
    <source>
        <dbReference type="Google" id="ProtNLM"/>
    </source>
</evidence>